<dbReference type="Proteomes" id="UP000184330">
    <property type="component" value="Unassembled WGS sequence"/>
</dbReference>
<dbReference type="InterPro" id="IPR011009">
    <property type="entry name" value="Kinase-like_dom_sf"/>
</dbReference>
<dbReference type="STRING" id="576137.A0A1L7XS57"/>
<dbReference type="PANTHER" id="PTHR44305">
    <property type="entry name" value="SI:DKEY-192D15.2-RELATED"/>
    <property type="match status" value="1"/>
</dbReference>
<evidence type="ECO:0000313" key="3">
    <source>
        <dbReference type="Proteomes" id="UP000184330"/>
    </source>
</evidence>
<dbReference type="InterPro" id="IPR000719">
    <property type="entry name" value="Prot_kinase_dom"/>
</dbReference>
<feature type="domain" description="Protein kinase" evidence="1">
    <location>
        <begin position="155"/>
        <end position="463"/>
    </location>
</feature>
<dbReference type="GO" id="GO:0004672">
    <property type="term" value="F:protein kinase activity"/>
    <property type="evidence" value="ECO:0007669"/>
    <property type="project" value="InterPro"/>
</dbReference>
<evidence type="ECO:0000259" key="1">
    <source>
        <dbReference type="PROSITE" id="PS50011"/>
    </source>
</evidence>
<gene>
    <name evidence="2" type="ORF">PAC_17734</name>
</gene>
<dbReference type="AlphaFoldDB" id="A0A1L7XS57"/>
<evidence type="ECO:0000313" key="2">
    <source>
        <dbReference type="EMBL" id="CZR67835.1"/>
    </source>
</evidence>
<accession>A0A1L7XS57</accession>
<dbReference type="PROSITE" id="PS50011">
    <property type="entry name" value="PROTEIN_KINASE_DOM"/>
    <property type="match status" value="1"/>
</dbReference>
<dbReference type="GO" id="GO:0005524">
    <property type="term" value="F:ATP binding"/>
    <property type="evidence" value="ECO:0007669"/>
    <property type="project" value="InterPro"/>
</dbReference>
<dbReference type="Gene3D" id="1.10.510.10">
    <property type="entry name" value="Transferase(Phosphotransferase) domain 1"/>
    <property type="match status" value="1"/>
</dbReference>
<keyword evidence="3" id="KW-1185">Reference proteome</keyword>
<dbReference type="SMART" id="SM00220">
    <property type="entry name" value="S_TKc"/>
    <property type="match status" value="1"/>
</dbReference>
<name>A0A1L7XS57_9HELO</name>
<organism evidence="2 3">
    <name type="scientific">Phialocephala subalpina</name>
    <dbReference type="NCBI Taxonomy" id="576137"/>
    <lineage>
        <taxon>Eukaryota</taxon>
        <taxon>Fungi</taxon>
        <taxon>Dikarya</taxon>
        <taxon>Ascomycota</taxon>
        <taxon>Pezizomycotina</taxon>
        <taxon>Leotiomycetes</taxon>
        <taxon>Helotiales</taxon>
        <taxon>Mollisiaceae</taxon>
        <taxon>Phialocephala</taxon>
        <taxon>Phialocephala fortinii species complex</taxon>
    </lineage>
</organism>
<proteinExistence type="predicted"/>
<protein>
    <recommendedName>
        <fullName evidence="1">Protein kinase domain-containing protein</fullName>
    </recommendedName>
</protein>
<dbReference type="SUPFAM" id="SSF56112">
    <property type="entry name" value="Protein kinase-like (PK-like)"/>
    <property type="match status" value="1"/>
</dbReference>
<dbReference type="OrthoDB" id="5986190at2759"/>
<dbReference type="PANTHER" id="PTHR44305:SF2">
    <property type="entry name" value="SI:DKEY-192D15.2"/>
    <property type="match status" value="1"/>
</dbReference>
<sequence length="800" mass="91206">MALLSDSLALNNLDDRIYRLGQRNDHNHKYIPEGTLEGVLDEPCIRELLKRQCFGISLSDHENVANRVINGGRKILAILIHIRATGCLRAFLSRSDNNNSIDSRLPLNIRTIKEFLPDPLKAERFDTHQWKFLAAVLREDDFLREYNTNMIFPYLKDNKASTQGASSDLYELQIDTRHWEPLDSSLKRSLYAKLVRKELKDDSKARSEEQMYRWLNSAANESTIKLYHSYSVNGTLNLLFPQYEMDLYKFLDREKPRSLFSSNQAYYTAIHKLAIALQEFHNFSHKGFGVERIGCHYDLKPNNILVDCEQFILADFGDAAFRNPIEGSKQLSPNPGGQYIAPEREDIENEFKKGESSRPSDVWSFGCILLEIAVYMRFGVQALRDFRKARTHKFIYGTCQRFYSSGRLLDKVEEELGRLDSRSEVDAMNSSSLLVELLRRILVIDPKDRPEMRDVVKSLEEILEKSKLEEAIPHTPIMAQTPVPKPPVIDTQAHASVRVEGNSDSLDSVTDIGVRNGGSEEVPLQSVEALPVSFLDMRRKQTQALGRLVSAGNGLGLRSAKISGRVKSLWKRSKKNYCINKWASMVSSSVIVIYVHVGDRARELAEITSIVAACVVKDARRQELGYHVLYHFFQETNTQSQDRALQLASSLLIQMMLLDEVAVQRCELTHILESKDVSKVMASFIKAYKSLPGSQRVIIVLDRLVGLGTNKDYPFERLAEVICPLVELAHQYGDQVESSCAPLKLFLSLSFSPRFKGLLKQNWGIQRDEVVFNRTDAINDDTQGFEKVFWENQHLLWFAG</sequence>
<reference evidence="2 3" key="1">
    <citation type="submission" date="2016-03" db="EMBL/GenBank/DDBJ databases">
        <authorList>
            <person name="Ploux O."/>
        </authorList>
    </citation>
    <scope>NUCLEOTIDE SEQUENCE [LARGE SCALE GENOMIC DNA]</scope>
    <source>
        <strain evidence="2 3">UAMH 11012</strain>
    </source>
</reference>
<dbReference type="Pfam" id="PF00069">
    <property type="entry name" value="Pkinase"/>
    <property type="match status" value="1"/>
</dbReference>
<dbReference type="EMBL" id="FJOG01000047">
    <property type="protein sequence ID" value="CZR67835.1"/>
    <property type="molecule type" value="Genomic_DNA"/>
</dbReference>
<dbReference type="InterPro" id="IPR053083">
    <property type="entry name" value="TF_kinase-domain_protein"/>
</dbReference>